<evidence type="ECO:0000313" key="8">
    <source>
        <dbReference type="Proteomes" id="UP001267344"/>
    </source>
</evidence>
<evidence type="ECO:0000256" key="5">
    <source>
        <dbReference type="ARBA" id="ARBA00022944"/>
    </source>
</evidence>
<sequence>MKKIAIYIYMLAVKVTGCFARMFSVKEKVVFLISFPENPTAIIKQMNDMKVRPKTIVFYDPRVDVTDLDFAFIQLKPKNISHFISLMFHINTAKVVITDNYFVELAGLKERKNVTCIQVWHANGALKKFGWEDKAAQKRSAADKKRFQAVYQRFSKVLVGSDEMAAIFQKSFLLDDSQMLKLGVPRTDNFFNQQQLKGNADWTCTKLNLSDKKKLLYAPTFRDEELHSTRLHLDIAKMKQALGNDYQLILKLHPSMSNDLDKVDDDFVVYADKETPIETILPVVDILITDYSSIPFEFALLEKPIIFFTYDLEEYDQARGLSDGFLKAIPGPCVATTDELIQVIQQDAFDLETVRTFAAKWNKYSDGHSSERFVSFLKEQLEK</sequence>
<dbReference type="Proteomes" id="UP001267344">
    <property type="component" value="Unassembled WGS sequence"/>
</dbReference>
<protein>
    <submittedName>
        <fullName evidence="7">CDP-glycerol glycerophosphotransferase family protein</fullName>
    </submittedName>
</protein>
<keyword evidence="5" id="KW-0777">Teichoic acid biosynthesis</keyword>
<dbReference type="RefSeq" id="WP_311174477.1">
    <property type="nucleotide sequence ID" value="NZ_CP156021.1"/>
</dbReference>
<evidence type="ECO:0000256" key="2">
    <source>
        <dbReference type="ARBA" id="ARBA00010488"/>
    </source>
</evidence>
<dbReference type="InterPro" id="IPR007554">
    <property type="entry name" value="Glycerophosphate_synth"/>
</dbReference>
<comment type="subcellular location">
    <subcellularLocation>
        <location evidence="1">Cell membrane</location>
        <topology evidence="1">Peripheral membrane protein</topology>
    </subcellularLocation>
</comment>
<dbReference type="SUPFAM" id="SSF53756">
    <property type="entry name" value="UDP-Glycosyltransferase/glycogen phosphorylase"/>
    <property type="match status" value="1"/>
</dbReference>
<dbReference type="Gene3D" id="3.40.50.12580">
    <property type="match status" value="1"/>
</dbReference>
<evidence type="ECO:0000256" key="3">
    <source>
        <dbReference type="ARBA" id="ARBA00022475"/>
    </source>
</evidence>
<evidence type="ECO:0000256" key="1">
    <source>
        <dbReference type="ARBA" id="ARBA00004202"/>
    </source>
</evidence>
<keyword evidence="3" id="KW-1003">Cell membrane</keyword>
<reference evidence="7 8" key="1">
    <citation type="submission" date="2023-05" db="EMBL/GenBank/DDBJ databases">
        <title>A Combination of Whole Genome Sequencing and Metagenomics Reveals Diversity of Listeria spp. in Soil Collected from the Nantahala National Forest.</title>
        <authorList>
            <person name="Wang J."/>
            <person name="Schamp C.N."/>
            <person name="Hudson L.K."/>
            <person name="Chaggar H.K."/>
            <person name="Bryan D.W."/>
            <person name="Radosevich M."/>
            <person name="Denes T.G."/>
        </authorList>
    </citation>
    <scope>NUCLEOTIDE SEQUENCE [LARGE SCALE GENOMIC DNA]</scope>
    <source>
        <strain evidence="7 8">UTK S2-0009</strain>
    </source>
</reference>
<proteinExistence type="inferred from homology"/>
<dbReference type="Pfam" id="PF04464">
    <property type="entry name" value="Glyphos_transf"/>
    <property type="match status" value="1"/>
</dbReference>
<accession>A0ABU2ICC2</accession>
<dbReference type="GeneID" id="93238959"/>
<evidence type="ECO:0000256" key="4">
    <source>
        <dbReference type="ARBA" id="ARBA00022679"/>
    </source>
</evidence>
<keyword evidence="6" id="KW-0472">Membrane</keyword>
<dbReference type="PANTHER" id="PTHR37316:SF1">
    <property type="entry name" value="TEICHOIC ACID GLYCEROL-PHOSPHATE PRIMASE"/>
    <property type="match status" value="1"/>
</dbReference>
<gene>
    <name evidence="7" type="ORF">QJV39_03105</name>
</gene>
<dbReference type="PANTHER" id="PTHR37316">
    <property type="entry name" value="TEICHOIC ACID GLYCEROL-PHOSPHATE PRIMASE"/>
    <property type="match status" value="1"/>
</dbReference>
<keyword evidence="8" id="KW-1185">Reference proteome</keyword>
<comment type="similarity">
    <text evidence="2">Belongs to the CDP-glycerol glycerophosphotransferase family.</text>
</comment>
<dbReference type="InterPro" id="IPR043149">
    <property type="entry name" value="TagF_N"/>
</dbReference>
<keyword evidence="4" id="KW-0808">Transferase</keyword>
<dbReference type="EMBL" id="JASBAG010000001">
    <property type="protein sequence ID" value="MDT0095693.1"/>
    <property type="molecule type" value="Genomic_DNA"/>
</dbReference>
<evidence type="ECO:0000256" key="6">
    <source>
        <dbReference type="ARBA" id="ARBA00023136"/>
    </source>
</evidence>
<evidence type="ECO:0000313" key="7">
    <source>
        <dbReference type="EMBL" id="MDT0095693.1"/>
    </source>
</evidence>
<name>A0ABU2ICC2_9LIST</name>
<dbReference type="InterPro" id="IPR051612">
    <property type="entry name" value="Teichoic_Acid_Biosynth"/>
</dbReference>
<comment type="caution">
    <text evidence="7">The sequence shown here is derived from an EMBL/GenBank/DDBJ whole genome shotgun (WGS) entry which is preliminary data.</text>
</comment>
<organism evidence="7 8">
    <name type="scientific">Listeria swaminathanii</name>
    <dbReference type="NCBI Taxonomy" id="2713501"/>
    <lineage>
        <taxon>Bacteria</taxon>
        <taxon>Bacillati</taxon>
        <taxon>Bacillota</taxon>
        <taxon>Bacilli</taxon>
        <taxon>Bacillales</taxon>
        <taxon>Listeriaceae</taxon>
        <taxon>Listeria</taxon>
    </lineage>
</organism>
<dbReference type="InterPro" id="IPR043148">
    <property type="entry name" value="TagF_C"/>
</dbReference>
<dbReference type="Gene3D" id="3.40.50.11820">
    <property type="match status" value="1"/>
</dbReference>